<name>A0A8H3V5V4_VENIN</name>
<feature type="region of interest" description="Disordered" evidence="11">
    <location>
        <begin position="1"/>
        <end position="30"/>
    </location>
</feature>
<evidence type="ECO:0000256" key="1">
    <source>
        <dbReference type="ARBA" id="ARBA00004123"/>
    </source>
</evidence>
<accession>A0A8H3V5V4</accession>
<evidence type="ECO:0000256" key="3">
    <source>
        <dbReference type="ARBA" id="ARBA00011837"/>
    </source>
</evidence>
<dbReference type="AlphaFoldDB" id="A0A8H3V5V4"/>
<keyword evidence="15" id="KW-1185">Reference proteome</keyword>
<dbReference type="Proteomes" id="UP000447873">
    <property type="component" value="Unassembled WGS sequence"/>
</dbReference>
<dbReference type="PANTHER" id="PTHR21428">
    <property type="entry name" value="MEDIATOR OF RNA POLYMERASE II TRANSCRIPTION SUBUNIT 7"/>
    <property type="match status" value="1"/>
</dbReference>
<dbReference type="InterPro" id="IPR044888">
    <property type="entry name" value="Mediatior_Med7_sf"/>
</dbReference>
<evidence type="ECO:0000256" key="9">
    <source>
        <dbReference type="ARBA" id="ARBA00025687"/>
    </source>
</evidence>
<evidence type="ECO:0000313" key="14">
    <source>
        <dbReference type="Proteomes" id="UP000447873"/>
    </source>
</evidence>
<comment type="subunit">
    <text evidence="3 10">Component of the Mediator complex.</text>
</comment>
<sequence length="267" mass="30865">MADKPQEEEDHQEGEDEQPETLYENFQLPRPPPYYHQFTEKNLQRLKDLKELHGHDIDNATTKASILLDLPPELRCLVPPEPPEDGIVLNFGDTKTNLHFLKPLSEMGIPQLYPEPIPLTADESQWTHERARYLKQLTRSILLSFIELMGILSVNPNLYEGKVEHLKRLFENALHLINEYRPHQARESLIMMMEKQIQKKREEIEKVKGMKEKVDTMLAGLGKEEPGVTSDILLSQEAAILIPAGELWKREQRAVWAALDVDEELSH</sequence>
<evidence type="ECO:0000256" key="4">
    <source>
        <dbReference type="ARBA" id="ARBA00020631"/>
    </source>
</evidence>
<dbReference type="InterPro" id="IPR037212">
    <property type="entry name" value="Med7/Med21-like"/>
</dbReference>
<evidence type="ECO:0000256" key="8">
    <source>
        <dbReference type="ARBA" id="ARBA00023242"/>
    </source>
</evidence>
<dbReference type="Proteomes" id="UP000490939">
    <property type="component" value="Unassembled WGS sequence"/>
</dbReference>
<evidence type="ECO:0000256" key="11">
    <source>
        <dbReference type="SAM" id="MobiDB-lite"/>
    </source>
</evidence>
<comment type="similarity">
    <text evidence="2 10">Belongs to the Mediator complex subunit 7 family.</text>
</comment>
<protein>
    <recommendedName>
        <fullName evidence="4 10">Mediator of RNA polymerase II transcription subunit 7</fullName>
    </recommendedName>
</protein>
<comment type="subcellular location">
    <subcellularLocation>
        <location evidence="1 10">Nucleus</location>
    </subcellularLocation>
</comment>
<dbReference type="InterPro" id="IPR009244">
    <property type="entry name" value="Mediatior_Med7"/>
</dbReference>
<dbReference type="EMBL" id="WNWS01000073">
    <property type="protein sequence ID" value="KAE9982636.1"/>
    <property type="molecule type" value="Genomic_DNA"/>
</dbReference>
<dbReference type="GO" id="GO:0006357">
    <property type="term" value="P:regulation of transcription by RNA polymerase II"/>
    <property type="evidence" value="ECO:0007669"/>
    <property type="project" value="InterPro"/>
</dbReference>
<comment type="function">
    <text evidence="9">Component of the Mediator complex, a coactivator involved in the regulated transcription of nearly all RNA polymerase II-dependent genes. Mediator functions as a bridge to convey information from gene-specific regulatory proteins to the basal RNA polymerase II transcription machinery. Mediator is recruited to promoters by direct interactions with regulatory proteins and serves as a scaffold for the assembly of a functional preinitiation complex with RNA polymerase II and the general transcription factors.</text>
</comment>
<gene>
    <name evidence="13" type="ORF">EG327_005278</name>
    <name evidence="12" type="ORF">EG328_010767</name>
</gene>
<evidence type="ECO:0000256" key="5">
    <source>
        <dbReference type="ARBA" id="ARBA00023015"/>
    </source>
</evidence>
<keyword evidence="6 10" id="KW-0010">Activator</keyword>
<reference evidence="12 14" key="1">
    <citation type="submission" date="2018-12" db="EMBL/GenBank/DDBJ databases">
        <title>Venturia inaequalis Genome Resource.</title>
        <authorList>
            <person name="Lichtner F.J."/>
        </authorList>
    </citation>
    <scope>NUCLEOTIDE SEQUENCE [LARGE SCALE GENOMIC DNA]</scope>
    <source>
        <strain evidence="12 14">120213</strain>
        <strain evidence="13 15">DMI_063113</strain>
    </source>
</reference>
<dbReference type="PANTHER" id="PTHR21428:SF11">
    <property type="entry name" value="MEDIATOR OF RNA POLYMERASE II TRANSCRIPTION SUBUNIT 7"/>
    <property type="match status" value="1"/>
</dbReference>
<keyword evidence="5 10" id="KW-0805">Transcription regulation</keyword>
<dbReference type="Pfam" id="PF05983">
    <property type="entry name" value="Med7"/>
    <property type="match status" value="1"/>
</dbReference>
<dbReference type="GO" id="GO:0016592">
    <property type="term" value="C:mediator complex"/>
    <property type="evidence" value="ECO:0007669"/>
    <property type="project" value="InterPro"/>
</dbReference>
<dbReference type="GO" id="GO:0070847">
    <property type="term" value="C:core mediator complex"/>
    <property type="evidence" value="ECO:0007669"/>
    <property type="project" value="TreeGrafter"/>
</dbReference>
<evidence type="ECO:0000256" key="2">
    <source>
        <dbReference type="ARBA" id="ARBA00009994"/>
    </source>
</evidence>
<evidence type="ECO:0000313" key="15">
    <source>
        <dbReference type="Proteomes" id="UP000490939"/>
    </source>
</evidence>
<feature type="compositionally biased region" description="Acidic residues" evidence="11">
    <location>
        <begin position="1"/>
        <end position="19"/>
    </location>
</feature>
<keyword evidence="7 10" id="KW-0804">Transcription</keyword>
<organism evidence="12 14">
    <name type="scientific">Venturia inaequalis</name>
    <name type="common">Apple scab fungus</name>
    <dbReference type="NCBI Taxonomy" id="5025"/>
    <lineage>
        <taxon>Eukaryota</taxon>
        <taxon>Fungi</taxon>
        <taxon>Dikarya</taxon>
        <taxon>Ascomycota</taxon>
        <taxon>Pezizomycotina</taxon>
        <taxon>Dothideomycetes</taxon>
        <taxon>Pleosporomycetidae</taxon>
        <taxon>Venturiales</taxon>
        <taxon>Venturiaceae</taxon>
        <taxon>Venturia</taxon>
    </lineage>
</organism>
<proteinExistence type="inferred from homology"/>
<evidence type="ECO:0000313" key="12">
    <source>
        <dbReference type="EMBL" id="KAE9982636.1"/>
    </source>
</evidence>
<comment type="caution">
    <text evidence="12">The sequence shown here is derived from an EMBL/GenBank/DDBJ whole genome shotgun (WGS) entry which is preliminary data.</text>
</comment>
<keyword evidence="8 10" id="KW-0539">Nucleus</keyword>
<dbReference type="GO" id="GO:0003712">
    <property type="term" value="F:transcription coregulator activity"/>
    <property type="evidence" value="ECO:0007669"/>
    <property type="project" value="InterPro"/>
</dbReference>
<evidence type="ECO:0000256" key="6">
    <source>
        <dbReference type="ARBA" id="ARBA00023159"/>
    </source>
</evidence>
<evidence type="ECO:0000256" key="7">
    <source>
        <dbReference type="ARBA" id="ARBA00023163"/>
    </source>
</evidence>
<evidence type="ECO:0000256" key="10">
    <source>
        <dbReference type="RuleBase" id="RU364060"/>
    </source>
</evidence>
<evidence type="ECO:0000313" key="13">
    <source>
        <dbReference type="EMBL" id="KAE9983975.1"/>
    </source>
</evidence>
<dbReference type="Gene3D" id="6.10.140.1520">
    <property type="match status" value="1"/>
</dbReference>
<dbReference type="EMBL" id="WNWR01000305">
    <property type="protein sequence ID" value="KAE9983975.1"/>
    <property type="molecule type" value="Genomic_DNA"/>
</dbReference>
<dbReference type="Gene3D" id="6.10.140.200">
    <property type="match status" value="1"/>
</dbReference>
<dbReference type="SUPFAM" id="SSF140718">
    <property type="entry name" value="Mediator hinge subcomplex-like"/>
    <property type="match status" value="1"/>
</dbReference>